<keyword evidence="1" id="KW-0812">Transmembrane</keyword>
<dbReference type="SUPFAM" id="SSF50630">
    <property type="entry name" value="Acid proteases"/>
    <property type="match status" value="1"/>
</dbReference>
<feature type="transmembrane region" description="Helical" evidence="1">
    <location>
        <begin position="36"/>
        <end position="53"/>
    </location>
</feature>
<dbReference type="AlphaFoldDB" id="A0AAE3WEI1"/>
<sequence length="192" mass="20514">MTNDPASLVYLALLLSAVVFWFITQNRASFGKLTQQALAWGLIFAGALAVVALKDDIMGAIAPKQAVFANEGRIELPRAPDGHYYLTAEVNGAPVRFTVDTGASEIVLSLSDAQSAGIDTNNLAYVGRAFTANGEVRTAPVRLDSFAVGPIRDIGIRAYVNEGAMDGSLLGMSYLQRYSRIEITDGALTLTR</sequence>
<dbReference type="NCBIfam" id="TIGR02281">
    <property type="entry name" value="clan_AA_DTGA"/>
    <property type="match status" value="1"/>
</dbReference>
<keyword evidence="2" id="KW-0645">Protease</keyword>
<evidence type="ECO:0000256" key="1">
    <source>
        <dbReference type="SAM" id="Phobius"/>
    </source>
</evidence>
<protein>
    <submittedName>
        <fullName evidence="2">TIGR02281 family clan AA aspartic protease</fullName>
        <ecNumber evidence="2">3.4.23.-</ecNumber>
    </submittedName>
</protein>
<dbReference type="InterPro" id="IPR011969">
    <property type="entry name" value="Clan_AA_Asp_peptidase_C"/>
</dbReference>
<dbReference type="CDD" id="cd05483">
    <property type="entry name" value="retropepsin_like_bacteria"/>
    <property type="match status" value="1"/>
</dbReference>
<name>A0AAE3WEI1_9RHOB</name>
<dbReference type="RefSeq" id="WP_306736553.1">
    <property type="nucleotide sequence ID" value="NZ_JANHAX010000005.1"/>
</dbReference>
<evidence type="ECO:0000313" key="2">
    <source>
        <dbReference type="EMBL" id="MDQ2091257.1"/>
    </source>
</evidence>
<evidence type="ECO:0000313" key="3">
    <source>
        <dbReference type="Proteomes" id="UP001226762"/>
    </source>
</evidence>
<gene>
    <name evidence="2" type="ORF">NO357_15260</name>
</gene>
<dbReference type="EC" id="3.4.23.-" evidence="2"/>
<dbReference type="PROSITE" id="PS00141">
    <property type="entry name" value="ASP_PROTEASE"/>
    <property type="match status" value="1"/>
</dbReference>
<keyword evidence="1" id="KW-1133">Transmembrane helix</keyword>
<dbReference type="Proteomes" id="UP001226762">
    <property type="component" value="Unassembled WGS sequence"/>
</dbReference>
<dbReference type="EMBL" id="JANHAX010000005">
    <property type="protein sequence ID" value="MDQ2091257.1"/>
    <property type="molecule type" value="Genomic_DNA"/>
</dbReference>
<dbReference type="InterPro" id="IPR001969">
    <property type="entry name" value="Aspartic_peptidase_AS"/>
</dbReference>
<comment type="caution">
    <text evidence="2">The sequence shown here is derived from an EMBL/GenBank/DDBJ whole genome shotgun (WGS) entry which is preliminary data.</text>
</comment>
<organism evidence="2 3">
    <name type="scientific">Marimonas arenosa</name>
    <dbReference type="NCBI Taxonomy" id="1795305"/>
    <lineage>
        <taxon>Bacteria</taxon>
        <taxon>Pseudomonadati</taxon>
        <taxon>Pseudomonadota</taxon>
        <taxon>Alphaproteobacteria</taxon>
        <taxon>Rhodobacterales</taxon>
        <taxon>Paracoccaceae</taxon>
        <taxon>Marimonas</taxon>
    </lineage>
</organism>
<accession>A0AAE3WEI1</accession>
<keyword evidence="1" id="KW-0472">Membrane</keyword>
<dbReference type="Gene3D" id="2.40.70.10">
    <property type="entry name" value="Acid Proteases"/>
    <property type="match status" value="1"/>
</dbReference>
<dbReference type="GO" id="GO:0004190">
    <property type="term" value="F:aspartic-type endopeptidase activity"/>
    <property type="evidence" value="ECO:0007669"/>
    <property type="project" value="InterPro"/>
</dbReference>
<reference evidence="2" key="1">
    <citation type="submission" date="2022-07" db="EMBL/GenBank/DDBJ databases">
        <authorList>
            <person name="Otstavnykh N."/>
            <person name="Isaeva M."/>
            <person name="Bystritskaya E."/>
        </authorList>
    </citation>
    <scope>NUCLEOTIDE SEQUENCE</scope>
    <source>
        <strain evidence="2">KCTC 52189</strain>
    </source>
</reference>
<reference evidence="2" key="2">
    <citation type="submission" date="2023-02" db="EMBL/GenBank/DDBJ databases">
        <title>'Rhodoalgimonas zhirmunskyi' gen. nov., isolated from a red alga.</title>
        <authorList>
            <person name="Nedashkovskaya O.I."/>
            <person name="Otstavnykh N.Y."/>
            <person name="Bystritskaya E.P."/>
            <person name="Balabanova L.A."/>
            <person name="Isaeva M.P."/>
        </authorList>
    </citation>
    <scope>NUCLEOTIDE SEQUENCE</scope>
    <source>
        <strain evidence="2">KCTC 52189</strain>
    </source>
</reference>
<dbReference type="InterPro" id="IPR034122">
    <property type="entry name" value="Retropepsin-like_bacterial"/>
</dbReference>
<keyword evidence="2" id="KW-0378">Hydrolase</keyword>
<dbReference type="GO" id="GO:0006508">
    <property type="term" value="P:proteolysis"/>
    <property type="evidence" value="ECO:0007669"/>
    <property type="project" value="UniProtKB-KW"/>
</dbReference>
<proteinExistence type="predicted"/>
<keyword evidence="3" id="KW-1185">Reference proteome</keyword>
<dbReference type="Pfam" id="PF13975">
    <property type="entry name" value="gag-asp_proteas"/>
    <property type="match status" value="1"/>
</dbReference>
<feature type="transmembrane region" description="Helical" evidence="1">
    <location>
        <begin position="6"/>
        <end position="24"/>
    </location>
</feature>
<dbReference type="InterPro" id="IPR021109">
    <property type="entry name" value="Peptidase_aspartic_dom_sf"/>
</dbReference>